<reference evidence="3" key="1">
    <citation type="submission" date="2024-06" db="EMBL/GenBank/DDBJ databases">
        <authorList>
            <person name="Ryan C."/>
        </authorList>
    </citation>
    <scope>NUCLEOTIDE SEQUENCE [LARGE SCALE GENOMIC DNA]</scope>
</reference>
<reference evidence="2 3" key="2">
    <citation type="submission" date="2024-10" db="EMBL/GenBank/DDBJ databases">
        <authorList>
            <person name="Ryan C."/>
        </authorList>
    </citation>
    <scope>NUCLEOTIDE SEQUENCE [LARGE SCALE GENOMIC DNA]</scope>
</reference>
<keyword evidence="3" id="KW-1185">Reference proteome</keyword>
<dbReference type="EMBL" id="OZ075146">
    <property type="protein sequence ID" value="CAL5052407.1"/>
    <property type="molecule type" value="Genomic_DNA"/>
</dbReference>
<evidence type="ECO:0000313" key="3">
    <source>
        <dbReference type="Proteomes" id="UP001497457"/>
    </source>
</evidence>
<sequence length="793" mass="88163">MQQPPPPVAVADDDPDCTFARCICRWLRYCSPRIPPVGPGRDYDRVPLGADGRAAWLLILGFRPPSSAGTASPQRLRRLRVARSGRVLGRSDDALEILDGADYDAIRGGKSAQISADDGGGRITSSRTLPPLPPRPFMKPIRPISAAGDLWAPGFLNPIGPTSLVMLRLDKESERWVQVAAMDVTHCVIHGYAVVHDSILLSLEPRHLFVVFNCTTCAWAAVKTQKDRATVEWRFGEFVCDDYIPIRGRGMYVEEDDAIYVLSKSIVYAYKLCRDQNDDDDQCRYRMALPTFVDRVCPFGEGSGFLRHLGGRVMCFVWISVPLYDSNLHCNRGTPHVLITTFRVVGDSGSSHEQFIPKGVQVLHSTCRRLDDIDQSKPSASDYTFCFLQEYEENAPPPTKQKRENEMTPSTSLELVEVPASSNVVESSKMLPCCRRVFNETNLVSALRLENSVIQTTKDLYIVCQTHRYSTVFKINIMDGKLACHNQNLTPYSVMDTFVCADLDDLMDQPFPWHFICDSTSIYAVPGKMNDIHVLSLAMGTLSSFEATRPAGIDFSVALVVLVGLKIIAVSDTLGGVYHLSDTHEWKHCSIQGSVVDLEKKVKLSGYVVLSNESFMVCDGAISRCFLFDLDKVTWSIVRACSELSIVPPTGWCARGFLTGRSVFVEGFIYTCSEKGLEAYEFLKLQDSYYVGQRISLNFSWRKYLDSDRMCLDYVGQDATSGAVLFCVAQGNNYHPLPGAPPKHPVLITTVQVKTERTPRNTLKPVAIGHVNACTSFVEQDGGPIWTRGCFAP</sequence>
<gene>
    <name evidence="2" type="ORF">URODEC1_LOCUS92698</name>
</gene>
<dbReference type="AlphaFoldDB" id="A0ABC9E5L5"/>
<organism evidence="2 3">
    <name type="scientific">Urochloa decumbens</name>
    <dbReference type="NCBI Taxonomy" id="240449"/>
    <lineage>
        <taxon>Eukaryota</taxon>
        <taxon>Viridiplantae</taxon>
        <taxon>Streptophyta</taxon>
        <taxon>Embryophyta</taxon>
        <taxon>Tracheophyta</taxon>
        <taxon>Spermatophyta</taxon>
        <taxon>Magnoliopsida</taxon>
        <taxon>Liliopsida</taxon>
        <taxon>Poales</taxon>
        <taxon>Poaceae</taxon>
        <taxon>PACMAD clade</taxon>
        <taxon>Panicoideae</taxon>
        <taxon>Panicodae</taxon>
        <taxon>Paniceae</taxon>
        <taxon>Melinidinae</taxon>
        <taxon>Urochloa</taxon>
    </lineage>
</organism>
<protein>
    <submittedName>
        <fullName evidence="2">Uncharacterized protein</fullName>
    </submittedName>
</protein>
<name>A0ABC9E5L5_9POAL</name>
<evidence type="ECO:0000313" key="2">
    <source>
        <dbReference type="EMBL" id="CAL5052407.1"/>
    </source>
</evidence>
<feature type="region of interest" description="Disordered" evidence="1">
    <location>
        <begin position="112"/>
        <end position="134"/>
    </location>
</feature>
<accession>A0ABC9E5L5</accession>
<dbReference type="Proteomes" id="UP001497457">
    <property type="component" value="Chromosome 36b"/>
</dbReference>
<evidence type="ECO:0000256" key="1">
    <source>
        <dbReference type="SAM" id="MobiDB-lite"/>
    </source>
</evidence>
<proteinExistence type="predicted"/>